<comment type="similarity">
    <text evidence="1">Belongs to the IST1 family.</text>
</comment>
<feature type="compositionally biased region" description="Basic and acidic residues" evidence="2">
    <location>
        <begin position="184"/>
        <end position="201"/>
    </location>
</feature>
<keyword evidence="4" id="KW-1185">Reference proteome</keyword>
<reference evidence="3 4" key="1">
    <citation type="submission" date="2024-04" db="EMBL/GenBank/DDBJ databases">
        <title>The reference genome of an endangered Asteraceae, Deinandra increscens subsp. villosa, native to the Central Coast of California.</title>
        <authorList>
            <person name="Guilliams M."/>
            <person name="Hasenstab-Lehman K."/>
            <person name="Meyer R."/>
            <person name="Mcevoy S."/>
        </authorList>
    </citation>
    <scope>NUCLEOTIDE SEQUENCE [LARGE SCALE GENOMIC DNA]</scope>
    <source>
        <tissue evidence="3">Leaf</tissue>
    </source>
</reference>
<dbReference type="EMBL" id="JBCNJP010000013">
    <property type="protein sequence ID" value="KAK9069620.1"/>
    <property type="molecule type" value="Genomic_DNA"/>
</dbReference>
<feature type="region of interest" description="Disordered" evidence="2">
    <location>
        <begin position="180"/>
        <end position="261"/>
    </location>
</feature>
<comment type="caution">
    <text evidence="3">The sequence shown here is derived from an EMBL/GenBank/DDBJ whole genome shotgun (WGS) entry which is preliminary data.</text>
</comment>
<name>A0AAP0DB12_9ASTR</name>
<evidence type="ECO:0000256" key="2">
    <source>
        <dbReference type="SAM" id="MobiDB-lite"/>
    </source>
</evidence>
<organism evidence="3 4">
    <name type="scientific">Deinandra increscens subsp. villosa</name>
    <dbReference type="NCBI Taxonomy" id="3103831"/>
    <lineage>
        <taxon>Eukaryota</taxon>
        <taxon>Viridiplantae</taxon>
        <taxon>Streptophyta</taxon>
        <taxon>Embryophyta</taxon>
        <taxon>Tracheophyta</taxon>
        <taxon>Spermatophyta</taxon>
        <taxon>Magnoliopsida</taxon>
        <taxon>eudicotyledons</taxon>
        <taxon>Gunneridae</taxon>
        <taxon>Pentapetalae</taxon>
        <taxon>asterids</taxon>
        <taxon>campanulids</taxon>
        <taxon>Asterales</taxon>
        <taxon>Asteraceae</taxon>
        <taxon>Asteroideae</taxon>
        <taxon>Heliantheae alliance</taxon>
        <taxon>Madieae</taxon>
        <taxon>Madiinae</taxon>
        <taxon>Deinandra</taxon>
    </lineage>
</organism>
<dbReference type="InterPro" id="IPR005061">
    <property type="entry name" value="Ist1"/>
</dbReference>
<gene>
    <name evidence="3" type="ORF">SSX86_011524</name>
</gene>
<dbReference type="Pfam" id="PF03398">
    <property type="entry name" value="Ist1"/>
    <property type="match status" value="1"/>
</dbReference>
<evidence type="ECO:0000313" key="4">
    <source>
        <dbReference type="Proteomes" id="UP001408789"/>
    </source>
</evidence>
<dbReference type="Proteomes" id="UP001408789">
    <property type="component" value="Unassembled WGS sequence"/>
</dbReference>
<protein>
    <submittedName>
        <fullName evidence="3">Uncharacterized protein</fullName>
    </submittedName>
</protein>
<dbReference type="InterPro" id="IPR042277">
    <property type="entry name" value="IST1-like"/>
</dbReference>
<dbReference type="AlphaFoldDB" id="A0AAP0DB12"/>
<dbReference type="GO" id="GO:0015031">
    <property type="term" value="P:protein transport"/>
    <property type="evidence" value="ECO:0007669"/>
    <property type="project" value="InterPro"/>
</dbReference>
<proteinExistence type="inferred from homology"/>
<evidence type="ECO:0000256" key="1">
    <source>
        <dbReference type="ARBA" id="ARBA00005536"/>
    </source>
</evidence>
<sequence>MLARIENIKKRRASGNKFLKTRAWELLRTGHHSDAFRKVEEIYQDQDRSLCYDFLERFCTLVLDQLTPMTNQRECPEECKEAVSSLMYAARRFGAMPELHKLNSLFYKKYWTSVESFVNKEFLDLLESDRPSIPDTIVNGLILEIAQENGLEDNGSSSSPHVLSEANNIEYEAFSFPLDGSDDVQDKEPSADIVKQTENRLRTTGLVSTSRKTSTTVEKSLNKQQRRKGVKSEPNKKGNSGAGFDIRSNNIRKHGIDDKEKAISFPLDGSDEMKNKQQRRGVKIHPTLGCLPDPVAVEEPKRTVNHLPKHVHPKLPDYDVLKARLQEIRRDSSISNKYSTKSSSLYKKTFIKKQAGCASITTSSEEQTVEKELEMTCKLVREKCKSYIHEW</sequence>
<feature type="compositionally biased region" description="Polar residues" evidence="2">
    <location>
        <begin position="205"/>
        <end position="223"/>
    </location>
</feature>
<dbReference type="PANTHER" id="PTHR12161">
    <property type="entry name" value="IST1 FAMILY MEMBER"/>
    <property type="match status" value="1"/>
</dbReference>
<evidence type="ECO:0000313" key="3">
    <source>
        <dbReference type="EMBL" id="KAK9069620.1"/>
    </source>
</evidence>
<accession>A0AAP0DB12</accession>
<dbReference type="PANTHER" id="PTHR12161:SF60">
    <property type="entry name" value="REGULATOR OF VPS4 ACTIVITY IN THE MVB PATHWAY PROTEIN"/>
    <property type="match status" value="1"/>
</dbReference>
<dbReference type="Gene3D" id="1.20.1260.60">
    <property type="entry name" value="Vacuolar protein sorting-associated protein Ist1"/>
    <property type="match status" value="1"/>
</dbReference>